<evidence type="ECO:0000256" key="7">
    <source>
        <dbReference type="ARBA" id="ARBA00022847"/>
    </source>
</evidence>
<evidence type="ECO:0000313" key="11">
    <source>
        <dbReference type="EnsemblPlants" id="Kaladp0037s0526.1.v1.1.CDS.1"/>
    </source>
</evidence>
<keyword evidence="8 10" id="KW-1133">Transmembrane helix</keyword>
<proteinExistence type="inferred from homology"/>
<keyword evidence="4" id="KW-0813">Transport</keyword>
<evidence type="ECO:0000313" key="12">
    <source>
        <dbReference type="Proteomes" id="UP000594263"/>
    </source>
</evidence>
<feature type="transmembrane region" description="Helical" evidence="10">
    <location>
        <begin position="245"/>
        <end position="268"/>
    </location>
</feature>
<accession>A0A7N0ZUI9</accession>
<reference evidence="11" key="1">
    <citation type="submission" date="2021-01" db="UniProtKB">
        <authorList>
            <consortium name="EnsemblPlants"/>
        </authorList>
    </citation>
    <scope>IDENTIFICATION</scope>
</reference>
<name>A0A7N0ZUI9_KALFE</name>
<dbReference type="GO" id="GO:0008506">
    <property type="term" value="F:sucrose:proton symporter activity"/>
    <property type="evidence" value="ECO:0007669"/>
    <property type="project" value="TreeGrafter"/>
</dbReference>
<sequence>MIEGGTNELLTWKILSRNPKFAVDIGYLLGDTKEHCSTFKGTRTRAAFVFIIGFWMLGLAKNTVQGLAHALLDDLSGPDQRNSVNAIFCSWMAVKNILGFSAGSTKEWHRWFPFLTSRACCEACGNLKAAFFIAVGFLTFCTLVTVYFARELPLIENQPHRLSDSAPLLDDPHQVGFDNSSTKHHPPHDGNVNVIKNKEDHEMKNNTMKHHHPEGESDVYHDGPGVVLVNLLTTVRHIPHAMHSVLIVMVLSWLSWFPFFSFLIWIGWGGRCIMEIQAEMLRK</sequence>
<dbReference type="SUPFAM" id="SSF103473">
    <property type="entry name" value="MFS general substrate transporter"/>
    <property type="match status" value="1"/>
</dbReference>
<comment type="pathway">
    <text evidence="2">Glycan biosynthesis; sucrose metabolism.</text>
</comment>
<dbReference type="Gene3D" id="1.20.1250.20">
    <property type="entry name" value="MFS general substrate transporter like domains"/>
    <property type="match status" value="1"/>
</dbReference>
<evidence type="ECO:0000256" key="3">
    <source>
        <dbReference type="ARBA" id="ARBA00007134"/>
    </source>
</evidence>
<dbReference type="Proteomes" id="UP000594263">
    <property type="component" value="Unplaced"/>
</dbReference>
<comment type="similarity">
    <text evidence="3">Belongs to the glycoside-pentoside-hexuronide (GPH) cation symporter transporter (TC 2.A.2.4) family.</text>
</comment>
<comment type="subcellular location">
    <subcellularLocation>
        <location evidence="1">Membrane</location>
        <topology evidence="1">Multi-pass membrane protein</topology>
    </subcellularLocation>
</comment>
<keyword evidence="9 10" id="KW-0472">Membrane</keyword>
<evidence type="ECO:0000256" key="4">
    <source>
        <dbReference type="ARBA" id="ARBA00022448"/>
    </source>
</evidence>
<evidence type="ECO:0000256" key="5">
    <source>
        <dbReference type="ARBA" id="ARBA00022597"/>
    </source>
</evidence>
<keyword evidence="12" id="KW-1185">Reference proteome</keyword>
<evidence type="ECO:0000256" key="9">
    <source>
        <dbReference type="ARBA" id="ARBA00023136"/>
    </source>
</evidence>
<evidence type="ECO:0000256" key="8">
    <source>
        <dbReference type="ARBA" id="ARBA00022989"/>
    </source>
</evidence>
<evidence type="ECO:0000256" key="6">
    <source>
        <dbReference type="ARBA" id="ARBA00022692"/>
    </source>
</evidence>
<keyword evidence="7" id="KW-0769">Symport</keyword>
<feature type="transmembrane region" description="Helical" evidence="10">
    <location>
        <begin position="129"/>
        <end position="149"/>
    </location>
</feature>
<evidence type="ECO:0000256" key="1">
    <source>
        <dbReference type="ARBA" id="ARBA00004141"/>
    </source>
</evidence>
<dbReference type="PANTHER" id="PTHR19432:SF35">
    <property type="entry name" value="SOLUTE CARRIER FAMILY 45 MEMBER 3 ISOFORM X1"/>
    <property type="match status" value="1"/>
</dbReference>
<dbReference type="Gramene" id="Kaladp0037s0526.1.v1.1">
    <property type="protein sequence ID" value="Kaladp0037s0526.1.v1.1.CDS.1"/>
    <property type="gene ID" value="Kaladp0037s0526.v1.1"/>
</dbReference>
<keyword evidence="5" id="KW-0762">Sugar transport</keyword>
<dbReference type="AlphaFoldDB" id="A0A7N0ZUI9"/>
<evidence type="ECO:0000256" key="2">
    <source>
        <dbReference type="ARBA" id="ARBA00004914"/>
    </source>
</evidence>
<keyword evidence="6 10" id="KW-0812">Transmembrane</keyword>
<dbReference type="EnsemblPlants" id="Kaladp0037s0526.1.v1.1">
    <property type="protein sequence ID" value="Kaladp0037s0526.1.v1.1.CDS.1"/>
    <property type="gene ID" value="Kaladp0037s0526.v1.1"/>
</dbReference>
<organism evidence="11 12">
    <name type="scientific">Kalanchoe fedtschenkoi</name>
    <name type="common">Lavender scallops</name>
    <name type="synonym">South American air plant</name>
    <dbReference type="NCBI Taxonomy" id="63787"/>
    <lineage>
        <taxon>Eukaryota</taxon>
        <taxon>Viridiplantae</taxon>
        <taxon>Streptophyta</taxon>
        <taxon>Embryophyta</taxon>
        <taxon>Tracheophyta</taxon>
        <taxon>Spermatophyta</taxon>
        <taxon>Magnoliopsida</taxon>
        <taxon>eudicotyledons</taxon>
        <taxon>Gunneridae</taxon>
        <taxon>Pentapetalae</taxon>
        <taxon>Saxifragales</taxon>
        <taxon>Crassulaceae</taxon>
        <taxon>Kalanchoe</taxon>
    </lineage>
</organism>
<protein>
    <submittedName>
        <fullName evidence="11">Uncharacterized protein</fullName>
    </submittedName>
</protein>
<dbReference type="InterPro" id="IPR036259">
    <property type="entry name" value="MFS_trans_sf"/>
</dbReference>
<evidence type="ECO:0000256" key="10">
    <source>
        <dbReference type="SAM" id="Phobius"/>
    </source>
</evidence>
<dbReference type="PANTHER" id="PTHR19432">
    <property type="entry name" value="SUGAR TRANSPORTER"/>
    <property type="match status" value="1"/>
</dbReference>
<dbReference type="GO" id="GO:0016020">
    <property type="term" value="C:membrane"/>
    <property type="evidence" value="ECO:0007669"/>
    <property type="project" value="UniProtKB-SubCell"/>
</dbReference>